<feature type="signal peptide" evidence="1">
    <location>
        <begin position="1"/>
        <end position="25"/>
    </location>
</feature>
<dbReference type="InterPro" id="IPR045218">
    <property type="entry name" value="DA1-like"/>
</dbReference>
<proteinExistence type="predicted"/>
<organism evidence="2 3">
    <name type="scientific">Ensete ventricosum</name>
    <name type="common">Abyssinian banana</name>
    <name type="synonym">Musa ensete</name>
    <dbReference type="NCBI Taxonomy" id="4639"/>
    <lineage>
        <taxon>Eukaryota</taxon>
        <taxon>Viridiplantae</taxon>
        <taxon>Streptophyta</taxon>
        <taxon>Embryophyta</taxon>
        <taxon>Tracheophyta</taxon>
        <taxon>Spermatophyta</taxon>
        <taxon>Magnoliopsida</taxon>
        <taxon>Liliopsida</taxon>
        <taxon>Zingiberales</taxon>
        <taxon>Musaceae</taxon>
        <taxon>Ensete</taxon>
    </lineage>
</organism>
<evidence type="ECO:0008006" key="4">
    <source>
        <dbReference type="Google" id="ProtNLM"/>
    </source>
</evidence>
<reference evidence="2 3" key="1">
    <citation type="journal article" date="2014" name="Agronomy (Basel)">
        <title>A Draft Genome Sequence for Ensete ventricosum, the Drought-Tolerant Tree Against Hunger.</title>
        <authorList>
            <person name="Harrison J."/>
            <person name="Moore K.A."/>
            <person name="Paszkiewicz K."/>
            <person name="Jones T."/>
            <person name="Grant M."/>
            <person name="Ambacheew D."/>
            <person name="Muzemil S."/>
            <person name="Studholme D.J."/>
        </authorList>
    </citation>
    <scope>NUCLEOTIDE SEQUENCE [LARGE SCALE GENOMIC DNA]</scope>
</reference>
<protein>
    <recommendedName>
        <fullName evidence="4">Secreted protein</fullName>
    </recommendedName>
</protein>
<dbReference type="Proteomes" id="UP000287651">
    <property type="component" value="Unassembled WGS sequence"/>
</dbReference>
<sequence length="81" mass="9604">MNIYHLCQNLSTLRLLLFLVQFSMSGNYPYHKSCYKELYHPKCDVCKQFVSTYLVKRLYIKVISFSVCGTERYAVLSGMRY</sequence>
<dbReference type="PANTHER" id="PTHR24209:SF25">
    <property type="entry name" value="PROTEIN DA1-RELATED 1"/>
    <property type="match status" value="1"/>
</dbReference>
<dbReference type="SUPFAM" id="SSF57716">
    <property type="entry name" value="Glucocorticoid receptor-like (DNA-binding domain)"/>
    <property type="match status" value="1"/>
</dbReference>
<evidence type="ECO:0000313" key="2">
    <source>
        <dbReference type="EMBL" id="RRT56856.1"/>
    </source>
</evidence>
<comment type="caution">
    <text evidence="2">The sequence shown here is derived from an EMBL/GenBank/DDBJ whole genome shotgun (WGS) entry which is preliminary data.</text>
</comment>
<dbReference type="AlphaFoldDB" id="A0A426YYN7"/>
<feature type="chain" id="PRO_5019403809" description="Secreted protein" evidence="1">
    <location>
        <begin position="26"/>
        <end position="81"/>
    </location>
</feature>
<keyword evidence="1" id="KW-0732">Signal</keyword>
<accession>A0A426YYN7</accession>
<gene>
    <name evidence="2" type="ORF">B296_00047598</name>
</gene>
<dbReference type="GO" id="GO:0043130">
    <property type="term" value="F:ubiquitin binding"/>
    <property type="evidence" value="ECO:0007669"/>
    <property type="project" value="TreeGrafter"/>
</dbReference>
<dbReference type="EMBL" id="AMZH03009436">
    <property type="protein sequence ID" value="RRT56856.1"/>
    <property type="molecule type" value="Genomic_DNA"/>
</dbReference>
<dbReference type="PANTHER" id="PTHR24209">
    <property type="entry name" value="PROTEIN DA1-RELATED 2"/>
    <property type="match status" value="1"/>
</dbReference>
<name>A0A426YYN7_ENSVE</name>
<evidence type="ECO:0000313" key="3">
    <source>
        <dbReference type="Proteomes" id="UP000287651"/>
    </source>
</evidence>
<evidence type="ECO:0000256" key="1">
    <source>
        <dbReference type="SAM" id="SignalP"/>
    </source>
</evidence>